<dbReference type="AlphaFoldDB" id="V6HDK6"/>
<name>V6HDK6_9LEPT</name>
<evidence type="ECO:0000313" key="1">
    <source>
        <dbReference type="EMBL" id="EQA38236.1"/>
    </source>
</evidence>
<accession>V6HDK6</accession>
<evidence type="ECO:0000313" key="2">
    <source>
        <dbReference type="Proteomes" id="UP000018719"/>
    </source>
</evidence>
<dbReference type="EMBL" id="AHMM02000012">
    <property type="protein sequence ID" value="EQA38236.1"/>
    <property type="molecule type" value="Genomic_DNA"/>
</dbReference>
<reference evidence="1 2" key="1">
    <citation type="submission" date="2013-05" db="EMBL/GenBank/DDBJ databases">
        <authorList>
            <person name="Harkins D.M."/>
            <person name="Durkin A.S."/>
            <person name="Brinkac L.M."/>
            <person name="Haft D.H."/>
            <person name="Selengut J.D."/>
            <person name="Sanka R."/>
            <person name="DePew J."/>
            <person name="Purushe J."/>
            <person name="Hartskeerl R.A."/>
            <person name="Ahmed A."/>
            <person name="van der Linden H."/>
            <person name="Goris M.G.A."/>
            <person name="Vinetz J.M."/>
            <person name="Sutton G.G."/>
            <person name="Nierman W.C."/>
            <person name="Fouts D.E."/>
        </authorList>
    </citation>
    <scope>NUCLEOTIDE SEQUENCE [LARGE SCALE GENOMIC DNA]</scope>
    <source>
        <strain evidence="1 2">10</strain>
    </source>
</reference>
<dbReference type="STRING" id="1049790.LEP1GSC047_0072"/>
<organism evidence="1 2">
    <name type="scientific">Leptospira inadai serovar Lyme str. 10</name>
    <dbReference type="NCBI Taxonomy" id="1049790"/>
    <lineage>
        <taxon>Bacteria</taxon>
        <taxon>Pseudomonadati</taxon>
        <taxon>Spirochaetota</taxon>
        <taxon>Spirochaetia</taxon>
        <taxon>Leptospirales</taxon>
        <taxon>Leptospiraceae</taxon>
        <taxon>Leptospira</taxon>
    </lineage>
</organism>
<gene>
    <name evidence="1" type="ORF">LEP1GSC047_0072</name>
</gene>
<protein>
    <submittedName>
        <fullName evidence="1">Uncharacterized protein</fullName>
    </submittedName>
</protein>
<comment type="caution">
    <text evidence="1">The sequence shown here is derived from an EMBL/GenBank/DDBJ whole genome shotgun (WGS) entry which is preliminary data.</text>
</comment>
<proteinExistence type="predicted"/>
<sequence>MRNMYQRLSFLSILFLTTCSPKLELSKTINAWISERKGSPPVFSLNGTEYSAKKFREEFLFERKVLAGKYDLPEPKEVMGALEAYAEETVLLNEALAKTDIDSREMNRYLWPFVRRAVISYYLDKESGRLKVLENASDTEIDEALLEKYYAANKELLKEKNPDEIKRKLRNSALSIKIKALLEAAEDRKKVIVGKMRAANRIKLIQKEIYSDDLLKQ</sequence>
<dbReference type="Proteomes" id="UP000018719">
    <property type="component" value="Unassembled WGS sequence"/>
</dbReference>